<evidence type="ECO:0000313" key="1">
    <source>
        <dbReference type="EMBL" id="SOD82801.1"/>
    </source>
</evidence>
<dbReference type="Proteomes" id="UP000219452">
    <property type="component" value="Unassembled WGS sequence"/>
</dbReference>
<dbReference type="EMBL" id="OCNH01000001">
    <property type="protein sequence ID" value="SOD82801.1"/>
    <property type="molecule type" value="Genomic_DNA"/>
</dbReference>
<protein>
    <submittedName>
        <fullName evidence="1">Signal transducing protein</fullName>
    </submittedName>
</protein>
<proteinExistence type="predicted"/>
<sequence length="102" mass="11252">MTGRRQQAGRADHGKYAGAFLLPTPNPHMNMTENWEVIYATPLPHRAELVKALLLEHEIAAVVINKQSSSYPTYGLGQSEVHVPTQDAILAKVILENEATFS</sequence>
<organism evidence="1 2">
    <name type="scientific">Spirosoma fluviale</name>
    <dbReference type="NCBI Taxonomy" id="1597977"/>
    <lineage>
        <taxon>Bacteria</taxon>
        <taxon>Pseudomonadati</taxon>
        <taxon>Bacteroidota</taxon>
        <taxon>Cytophagia</taxon>
        <taxon>Cytophagales</taxon>
        <taxon>Cytophagaceae</taxon>
        <taxon>Spirosoma</taxon>
    </lineage>
</organism>
<dbReference type="AlphaFoldDB" id="A0A286FHT6"/>
<keyword evidence="2" id="KW-1185">Reference proteome</keyword>
<accession>A0A286FHT6</accession>
<reference evidence="2" key="1">
    <citation type="submission" date="2017-09" db="EMBL/GenBank/DDBJ databases">
        <authorList>
            <person name="Varghese N."/>
            <person name="Submissions S."/>
        </authorList>
    </citation>
    <scope>NUCLEOTIDE SEQUENCE [LARGE SCALE GENOMIC DNA]</scope>
    <source>
        <strain evidence="2">DSM 29961</strain>
    </source>
</reference>
<gene>
    <name evidence="1" type="ORF">SAMN06269250_2262</name>
</gene>
<name>A0A286FHT6_9BACT</name>
<evidence type="ECO:0000313" key="2">
    <source>
        <dbReference type="Proteomes" id="UP000219452"/>
    </source>
</evidence>